<sequence>MKKVIKLMLGVVGATSVGLFKGESVACADDSLPQIGEGYLKSVNQSTIDRMSTMAYALSYQMYQWGDIGVNERLTGNEYNPKNVSSQSYSVGVNSDMGTKQTSKTVNTSVFHNQTNQDQTFTTPSYTETYIDSITTSTTHSAGISTSASTEISVPMFGSASMGLELSYNFSTTTSHTRETQKGWTVPGQAINVRPGHTVEVNWVFYTGEATGTVDLQERIRADIPYKKDAAGRIHTYGLGTVVGDRQVLSDSYWDRYITETRNNWKKVDANVAGHKIGAGTYRVDYGSGFVLEAFDRTTGTKEIIATGYQF</sequence>
<dbReference type="OrthoDB" id="2194822at2"/>
<dbReference type="SUPFAM" id="SSF56973">
    <property type="entry name" value="Aerolisin/ETX pore-forming domain"/>
    <property type="match status" value="1"/>
</dbReference>
<dbReference type="Pfam" id="PF03318">
    <property type="entry name" value="ETX_MTX2"/>
    <property type="match status" value="1"/>
</dbReference>
<dbReference type="Proteomes" id="UP000189299">
    <property type="component" value="Unassembled WGS sequence"/>
</dbReference>
<gene>
    <name evidence="1" type="ORF">BTN92_04505</name>
</gene>
<organism evidence="1 2">
    <name type="scientific">Enterococcus mundtii</name>
    <dbReference type="NCBI Taxonomy" id="53346"/>
    <lineage>
        <taxon>Bacteria</taxon>
        <taxon>Bacillati</taxon>
        <taxon>Bacillota</taxon>
        <taxon>Bacilli</taxon>
        <taxon>Lactobacillales</taxon>
        <taxon>Enterococcaceae</taxon>
        <taxon>Enterococcus</taxon>
    </lineage>
</organism>
<dbReference type="EMBL" id="MSTR01000003">
    <property type="protein sequence ID" value="ONN44100.1"/>
    <property type="molecule type" value="Genomic_DNA"/>
</dbReference>
<dbReference type="STRING" id="53346.A5802_000982"/>
<protein>
    <submittedName>
        <fullName evidence="1">Uncharacterized protein</fullName>
    </submittedName>
</protein>
<dbReference type="RefSeq" id="WP_077151343.1">
    <property type="nucleotide sequence ID" value="NZ_CABMMO010000003.1"/>
</dbReference>
<proteinExistence type="predicted"/>
<reference evidence="1 2" key="1">
    <citation type="submission" date="2016-12" db="EMBL/GenBank/DDBJ databases">
        <authorList>
            <person name="Song W.-J."/>
            <person name="Kurnit D.M."/>
        </authorList>
    </citation>
    <scope>NUCLEOTIDE SEQUENCE [LARGE SCALE GENOMIC DNA]</scope>
    <source>
        <strain evidence="1 2">CGB1038-1_S1</strain>
    </source>
</reference>
<evidence type="ECO:0000313" key="2">
    <source>
        <dbReference type="Proteomes" id="UP000189299"/>
    </source>
</evidence>
<dbReference type="CDD" id="cd20223">
    <property type="entry name" value="PFM_epsilon-toxin-like"/>
    <property type="match status" value="1"/>
</dbReference>
<dbReference type="InterPro" id="IPR004991">
    <property type="entry name" value="Aerolysin-like"/>
</dbReference>
<accession>A0A1V2UKZ5</accession>
<comment type="caution">
    <text evidence="1">The sequence shown here is derived from an EMBL/GenBank/DDBJ whole genome shotgun (WGS) entry which is preliminary data.</text>
</comment>
<dbReference type="Gene3D" id="2.170.15.10">
    <property type="entry name" value="Proaerolysin, chain A, domain 3"/>
    <property type="match status" value="1"/>
</dbReference>
<name>A0A1V2UKZ5_ENTMU</name>
<dbReference type="AlphaFoldDB" id="A0A1V2UKZ5"/>
<evidence type="ECO:0000313" key="1">
    <source>
        <dbReference type="EMBL" id="ONN44100.1"/>
    </source>
</evidence>